<dbReference type="Pfam" id="PF06470">
    <property type="entry name" value="SMC_hinge"/>
    <property type="match status" value="1"/>
</dbReference>
<evidence type="ECO:0000259" key="7">
    <source>
        <dbReference type="SMART" id="SM00968"/>
    </source>
</evidence>
<dbReference type="GO" id="GO:0005524">
    <property type="term" value="F:ATP binding"/>
    <property type="evidence" value="ECO:0007669"/>
    <property type="project" value="UniProtKB-UniRule"/>
</dbReference>
<comment type="similarity">
    <text evidence="6">Belongs to the SMC family.</text>
</comment>
<dbReference type="GO" id="GO:0030261">
    <property type="term" value="P:chromosome condensation"/>
    <property type="evidence" value="ECO:0007669"/>
    <property type="project" value="InterPro"/>
</dbReference>
<name>A0A318S5Q4_9DEIO</name>
<comment type="subunit">
    <text evidence="6">Homodimer.</text>
</comment>
<dbReference type="SUPFAM" id="SSF75553">
    <property type="entry name" value="Smc hinge domain"/>
    <property type="match status" value="1"/>
</dbReference>
<dbReference type="GO" id="GO:0016887">
    <property type="term" value="F:ATP hydrolysis activity"/>
    <property type="evidence" value="ECO:0007669"/>
    <property type="project" value="InterPro"/>
</dbReference>
<evidence type="ECO:0000313" key="9">
    <source>
        <dbReference type="Proteomes" id="UP000248326"/>
    </source>
</evidence>
<dbReference type="GO" id="GO:0007062">
    <property type="term" value="P:sister chromatid cohesion"/>
    <property type="evidence" value="ECO:0007669"/>
    <property type="project" value="InterPro"/>
</dbReference>
<evidence type="ECO:0000256" key="3">
    <source>
        <dbReference type="ARBA" id="ARBA00022840"/>
    </source>
</evidence>
<feature type="binding site" evidence="6">
    <location>
        <begin position="31"/>
        <end position="38"/>
    </location>
    <ligand>
        <name>ATP</name>
        <dbReference type="ChEBI" id="CHEBI:30616"/>
    </ligand>
</feature>
<dbReference type="Pfam" id="PF02463">
    <property type="entry name" value="SMC_N"/>
    <property type="match status" value="1"/>
</dbReference>
<keyword evidence="1 6" id="KW-0963">Cytoplasm</keyword>
<dbReference type="PANTHER" id="PTHR43977">
    <property type="entry name" value="STRUCTURAL MAINTENANCE OF CHROMOSOMES PROTEIN 3"/>
    <property type="match status" value="1"/>
</dbReference>
<comment type="subcellular location">
    <subcellularLocation>
        <location evidence="6">Cytoplasm</location>
    </subcellularLocation>
</comment>
<feature type="coiled-coil region" evidence="6">
    <location>
        <begin position="293"/>
        <end position="398"/>
    </location>
</feature>
<dbReference type="OrthoDB" id="9808768at2"/>
<dbReference type="HAMAP" id="MF_01894">
    <property type="entry name" value="Smc_prok"/>
    <property type="match status" value="1"/>
</dbReference>
<dbReference type="Gene3D" id="1.20.1060.20">
    <property type="match status" value="1"/>
</dbReference>
<dbReference type="Gene3D" id="3.30.70.1620">
    <property type="match status" value="1"/>
</dbReference>
<comment type="caution">
    <text evidence="8">The sequence shown here is derived from an EMBL/GenBank/DDBJ whole genome shotgun (WGS) entry which is preliminary data.</text>
</comment>
<feature type="coiled-coil region" evidence="6">
    <location>
        <begin position="818"/>
        <end position="852"/>
    </location>
</feature>
<accession>A0A318S5Q4</accession>
<evidence type="ECO:0000313" key="8">
    <source>
        <dbReference type="EMBL" id="PYE53040.1"/>
    </source>
</evidence>
<dbReference type="GO" id="GO:0003677">
    <property type="term" value="F:DNA binding"/>
    <property type="evidence" value="ECO:0007669"/>
    <property type="project" value="UniProtKB-UniRule"/>
</dbReference>
<protein>
    <recommendedName>
        <fullName evidence="6">Chromosome partition protein Smc</fullName>
    </recommendedName>
</protein>
<dbReference type="InterPro" id="IPR010935">
    <property type="entry name" value="SMC_hinge"/>
</dbReference>
<dbReference type="GO" id="GO:0006260">
    <property type="term" value="P:DNA replication"/>
    <property type="evidence" value="ECO:0007669"/>
    <property type="project" value="UniProtKB-UniRule"/>
</dbReference>
<keyword evidence="3 6" id="KW-0067">ATP-binding</keyword>
<gene>
    <name evidence="6" type="primary">smc</name>
    <name evidence="8" type="ORF">DES52_11023</name>
</gene>
<keyword evidence="5 6" id="KW-0238">DNA-binding</keyword>
<dbReference type="InterPro" id="IPR024704">
    <property type="entry name" value="SMC"/>
</dbReference>
<feature type="coiled-coil region" evidence="6">
    <location>
        <begin position="905"/>
        <end position="935"/>
    </location>
</feature>
<dbReference type="RefSeq" id="WP_110887256.1">
    <property type="nucleotide sequence ID" value="NZ_QJSX01000010.1"/>
</dbReference>
<keyword evidence="4 6" id="KW-0175">Coiled coil</keyword>
<comment type="function">
    <text evidence="6">Required for chromosome condensation and partitioning.</text>
</comment>
<evidence type="ECO:0000256" key="1">
    <source>
        <dbReference type="ARBA" id="ARBA00022490"/>
    </source>
</evidence>
<sequence>MIDTITLQGFKSFAERARVEFDGGITAIVGPNGSGKSNVVEAIRWATHAARARELRAGKSTELIFHGSSAKAPLGFAEVTLELSGASVGRLGIARRVYRDGAAEQDLGGKPVRARDVHAALRGSGLGPGGLAVIGQGEVGSVVTADARALLGFLEEAAGLSAASSARDETVARLAEADEAFERAKLLEDEVSARVERLARDAESARRHRAWTLRSLALEDALERSRSEALQREVASLRTREVDLTGASEALAAELAEAQRLSEGVREALAAALLERAEHRQELELERAAHDAARSAADLLARLDAESRRLQSERAELATAPPERAAPNVEALEADVKRARDEATRAERFVRLAEEQAATARSAHARATERRARDEARLATLNAELERAELVLLDARGRSEAASIALQSARSKREAHDSRVTGVTSALEELAARLRALDAEAKALQAAREPLKRELARLESALSSYARFGEGPRNALRSGLPGIVGAVSDLLIVPREYETAVTAALGRRLEQVVVEDADVARDVVEHLRRVGGRATLLPLDLLRVRPRRDGPLARDSAVLGNLADLCPSDPAVLSEYLLADTLLVRDLGSATRLARAHASRPRLVTLDGDVLESGGAVTGGRLRDAGMSVLADQRRSTELTAELQDGDARSRQLESEASRARVDFAALEVAVGDARRERDEAVRAERDAERRANEDAAAVKAATATLNALRARLAPNDDAREETLPDLGGIEADLASARGDAERARERERSLLAELGGARELAAAWRAHTLAVSRLETLDARHATVLAEREAAARRSGDAHAAWQERRANLQAFDGARVERLERERTESSNRLSNLLARQNKLRADLEETRLTLARRSAAVEEGVPGAILPGLAKAWSAELATLRRDLDALGLVNARAEVEHAEECARLEASRAQREEACEAAEEVRSALHALERDTQARLGVAFSRVERSFSSYAAELLGGVGELHAERDDRHFLVGVRLSVQPRGKRTRAMNLLSAGERTMAGLAFLFALGHAAEERGLPLAVLDEVDAPLDEANIRRFTRFLEVFAARGTQFILVTHQKATMEVASSLWGVTTDASGASRVLSIRSSAELSA</sequence>
<dbReference type="SMART" id="SM00968">
    <property type="entry name" value="SMC_hinge"/>
    <property type="match status" value="1"/>
</dbReference>
<evidence type="ECO:0000256" key="6">
    <source>
        <dbReference type="HAMAP-Rule" id="MF_01894"/>
    </source>
</evidence>
<organism evidence="8 9">
    <name type="scientific">Deinococcus yavapaiensis KR-236</name>
    <dbReference type="NCBI Taxonomy" id="694435"/>
    <lineage>
        <taxon>Bacteria</taxon>
        <taxon>Thermotogati</taxon>
        <taxon>Deinococcota</taxon>
        <taxon>Deinococci</taxon>
        <taxon>Deinococcales</taxon>
        <taxon>Deinococcaceae</taxon>
        <taxon>Deinococcus</taxon>
    </lineage>
</organism>
<dbReference type="EMBL" id="QJSX01000010">
    <property type="protein sequence ID" value="PYE53040.1"/>
    <property type="molecule type" value="Genomic_DNA"/>
</dbReference>
<dbReference type="AlphaFoldDB" id="A0A318S5Q4"/>
<reference evidence="8 9" key="1">
    <citation type="submission" date="2018-06" db="EMBL/GenBank/DDBJ databases">
        <title>Genomic Encyclopedia of Type Strains, Phase IV (KMG-IV): sequencing the most valuable type-strain genomes for metagenomic binning, comparative biology and taxonomic classification.</title>
        <authorList>
            <person name="Goeker M."/>
        </authorList>
    </citation>
    <scope>NUCLEOTIDE SEQUENCE [LARGE SCALE GENOMIC DNA]</scope>
    <source>
        <strain evidence="8 9">DSM 18048</strain>
    </source>
</reference>
<evidence type="ECO:0000256" key="4">
    <source>
        <dbReference type="ARBA" id="ARBA00023054"/>
    </source>
</evidence>
<comment type="domain">
    <text evidence="6">Contains large globular domains required for ATP hydrolysis at each terminus and a third globular domain forming a flexible hinge near the middle of the molecule. These domains are separated by coiled-coil structures.</text>
</comment>
<feature type="coiled-coil region" evidence="6">
    <location>
        <begin position="427"/>
        <end position="461"/>
    </location>
</feature>
<evidence type="ECO:0000256" key="5">
    <source>
        <dbReference type="ARBA" id="ARBA00023125"/>
    </source>
</evidence>
<dbReference type="SUPFAM" id="SSF52540">
    <property type="entry name" value="P-loop containing nucleoside triphosphate hydrolases"/>
    <property type="match status" value="1"/>
</dbReference>
<evidence type="ECO:0000256" key="2">
    <source>
        <dbReference type="ARBA" id="ARBA00022741"/>
    </source>
</evidence>
<dbReference type="Gene3D" id="3.40.50.300">
    <property type="entry name" value="P-loop containing nucleotide triphosphate hydrolases"/>
    <property type="match status" value="2"/>
</dbReference>
<dbReference type="InterPro" id="IPR003395">
    <property type="entry name" value="RecF/RecN/SMC_N"/>
</dbReference>
<dbReference type="GO" id="GO:0005737">
    <property type="term" value="C:cytoplasm"/>
    <property type="evidence" value="ECO:0007669"/>
    <property type="project" value="UniProtKB-SubCell"/>
</dbReference>
<dbReference type="InterPro" id="IPR011890">
    <property type="entry name" value="SMC_prok"/>
</dbReference>
<feature type="domain" description="SMC hinge" evidence="7">
    <location>
        <begin position="481"/>
        <end position="594"/>
    </location>
</feature>
<dbReference type="Proteomes" id="UP000248326">
    <property type="component" value="Unassembled WGS sequence"/>
</dbReference>
<keyword evidence="9" id="KW-1185">Reference proteome</keyword>
<dbReference type="InterPro" id="IPR036277">
    <property type="entry name" value="SMC_hinge_sf"/>
</dbReference>
<dbReference type="GO" id="GO:0007059">
    <property type="term" value="P:chromosome segregation"/>
    <property type="evidence" value="ECO:0007669"/>
    <property type="project" value="UniProtKB-UniRule"/>
</dbReference>
<dbReference type="InterPro" id="IPR027417">
    <property type="entry name" value="P-loop_NTPase"/>
</dbReference>
<keyword evidence="2 6" id="KW-0547">Nucleotide-binding</keyword>
<dbReference type="PIRSF" id="PIRSF005719">
    <property type="entry name" value="SMC"/>
    <property type="match status" value="1"/>
</dbReference>
<dbReference type="GO" id="GO:0005694">
    <property type="term" value="C:chromosome"/>
    <property type="evidence" value="ECO:0007669"/>
    <property type="project" value="InterPro"/>
</dbReference>
<proteinExistence type="inferred from homology"/>